<feature type="binding site" evidence="11">
    <location>
        <position position="263"/>
    </location>
    <ligand>
        <name>substrate</name>
    </ligand>
</feature>
<evidence type="ECO:0000256" key="6">
    <source>
        <dbReference type="ARBA" id="ARBA00023027"/>
    </source>
</evidence>
<dbReference type="Proteomes" id="UP000244902">
    <property type="component" value="Chromosome"/>
</dbReference>
<dbReference type="SUPFAM" id="SSF52413">
    <property type="entry name" value="UDP-glucose/GDP-mannose dehydrogenase C-terminal domain"/>
    <property type="match status" value="1"/>
</dbReference>
<feature type="binding site" evidence="12">
    <location>
        <position position="334"/>
    </location>
    <ligand>
        <name>NAD(+)</name>
        <dbReference type="ChEBI" id="CHEBI:57540"/>
    </ligand>
</feature>
<organism evidence="14 15">
    <name type="scientific">Parazoarcus communis</name>
    <dbReference type="NCBI Taxonomy" id="41977"/>
    <lineage>
        <taxon>Bacteria</taxon>
        <taxon>Pseudomonadati</taxon>
        <taxon>Pseudomonadota</taxon>
        <taxon>Betaproteobacteria</taxon>
        <taxon>Rhodocyclales</taxon>
        <taxon>Zoogloeaceae</taxon>
        <taxon>Parazoarcus</taxon>
    </lineage>
</organism>
<evidence type="ECO:0000256" key="5">
    <source>
        <dbReference type="ARBA" id="ARBA00023002"/>
    </source>
</evidence>
<evidence type="ECO:0000256" key="3">
    <source>
        <dbReference type="ARBA" id="ARBA00012954"/>
    </source>
</evidence>
<feature type="domain" description="UDP-glucose/GDP-mannose dehydrogenase C-terminal" evidence="13">
    <location>
        <begin position="320"/>
        <end position="424"/>
    </location>
</feature>
<comment type="similarity">
    <text evidence="2 9">Belongs to the UDP-glucose/GDP-mannose dehydrogenase family.</text>
</comment>
<dbReference type="SUPFAM" id="SSF48179">
    <property type="entry name" value="6-phosphogluconate dehydrogenase C-terminal domain-like"/>
    <property type="match status" value="1"/>
</dbReference>
<keyword evidence="5 9" id="KW-0560">Oxidoreductase</keyword>
<dbReference type="Pfam" id="PF03721">
    <property type="entry name" value="UDPG_MGDP_dh_N"/>
    <property type="match status" value="1"/>
</dbReference>
<dbReference type="GO" id="GO:0003979">
    <property type="term" value="F:UDP-glucose 6-dehydrogenase activity"/>
    <property type="evidence" value="ECO:0007669"/>
    <property type="project" value="UniProtKB-EC"/>
</dbReference>
<feature type="binding site" evidence="12">
    <location>
        <position position="269"/>
    </location>
    <ligand>
        <name>NAD(+)</name>
        <dbReference type="ChEBI" id="CHEBI:57540"/>
    </ligand>
</feature>
<dbReference type="InterPro" id="IPR014026">
    <property type="entry name" value="UDP-Glc/GDP-Man_DH_dimer"/>
</dbReference>
<dbReference type="Pfam" id="PF00984">
    <property type="entry name" value="UDPG_MGDP_dh"/>
    <property type="match status" value="1"/>
</dbReference>
<evidence type="ECO:0000256" key="8">
    <source>
        <dbReference type="ARBA" id="ARBA00053241"/>
    </source>
</evidence>
<evidence type="ECO:0000256" key="4">
    <source>
        <dbReference type="ARBA" id="ARBA00015132"/>
    </source>
</evidence>
<dbReference type="GO" id="GO:0006065">
    <property type="term" value="P:UDP-glucuronate biosynthetic process"/>
    <property type="evidence" value="ECO:0007669"/>
    <property type="project" value="UniProtKB-UniPathway"/>
</dbReference>
<dbReference type="AlphaFoldDB" id="A0A2U8H2P6"/>
<evidence type="ECO:0000256" key="9">
    <source>
        <dbReference type="PIRNR" id="PIRNR000124"/>
    </source>
</evidence>
<proteinExistence type="inferred from homology"/>
<dbReference type="SUPFAM" id="SSF51735">
    <property type="entry name" value="NAD(P)-binding Rossmann-fold domains"/>
    <property type="match status" value="1"/>
</dbReference>
<dbReference type="InterPro" id="IPR014027">
    <property type="entry name" value="UDP-Glc/GDP-Man_DH_C"/>
</dbReference>
<dbReference type="FunFam" id="1.20.5.100:FF:000001">
    <property type="entry name" value="UDP-glucose 6-dehydrogenase"/>
    <property type="match status" value="1"/>
</dbReference>
<sequence>MKVTVVGTGYVGLVSGACLADVGNDVLCLDVDPNKIRILEEGGIPIHEPGLLDVVRRNVEAGRLSFTTDIEKAARFGTIQFIAVGTPPDEDGSADLQYVLAAARNIGRYMDDYRVVVDKSTVPVGTGDKVRAAITEELEKRKAAIEFSVVSNPEFLKEGAAVDDFMRPDRIIVGADDERAIELMRQLYGPFQRNHEKLLAMDVKSAELTKYAANAMLATRISFMNELANLAETLGADIELVRQGIGSDPRIGWHFLYAGCGYGGSCFPKDVKALVRTGRENDHDLLLLNAVEAANDAQKMLLVRKIVSRFGEDLSGLHFGLWGLAFKPNTDDMRDAPSRVIIRELFERGATVTAYDPVAMDEAKRIFGDEPRLRYAQRPMAALDDADALVIVTEWKEFRSPDFDAIRQALKSAVIFDGRNMYDPAVMRKLDIDYHGIGRR</sequence>
<dbReference type="SMART" id="SM00984">
    <property type="entry name" value="UDPG_MGDP_dh_C"/>
    <property type="match status" value="1"/>
</dbReference>
<accession>A0A2U8H2P6</accession>
<evidence type="ECO:0000256" key="12">
    <source>
        <dbReference type="PIRSR" id="PIRSR500134-3"/>
    </source>
</evidence>
<dbReference type="GO" id="GO:0051287">
    <property type="term" value="F:NAD binding"/>
    <property type="evidence" value="ECO:0007669"/>
    <property type="project" value="InterPro"/>
</dbReference>
<dbReference type="InterPro" id="IPR008927">
    <property type="entry name" value="6-PGluconate_DH-like_C_sf"/>
</dbReference>
<evidence type="ECO:0000256" key="7">
    <source>
        <dbReference type="ARBA" id="ARBA00047473"/>
    </source>
</evidence>
<feature type="binding site" evidence="12">
    <location>
        <position position="86"/>
    </location>
    <ligand>
        <name>NAD(+)</name>
        <dbReference type="ChEBI" id="CHEBI:57540"/>
    </ligand>
</feature>
<dbReference type="PIRSF" id="PIRSF000124">
    <property type="entry name" value="UDPglc_GDPman_dh"/>
    <property type="match status" value="1"/>
</dbReference>
<evidence type="ECO:0000259" key="13">
    <source>
        <dbReference type="SMART" id="SM00984"/>
    </source>
</evidence>
<comment type="pathway">
    <text evidence="1">Nucleotide-sugar biosynthesis; UDP-alpha-D-glucuronate biosynthesis; UDP-alpha-D-glucuronate from UDP-alpha-D-glucose: step 1/1.</text>
</comment>
<dbReference type="Pfam" id="PF03720">
    <property type="entry name" value="UDPG_MGDP_dh_C"/>
    <property type="match status" value="1"/>
</dbReference>
<comment type="function">
    <text evidence="8">Catalyzes the conversion of UDP-glucose into UDP-glucuronate, one of the precursors of teichuronic acid.</text>
</comment>
<dbReference type="UniPathway" id="UPA00038">
    <property type="reaction ID" value="UER00491"/>
</dbReference>
<dbReference type="NCBIfam" id="TIGR03026">
    <property type="entry name" value="NDP-sugDHase"/>
    <property type="match status" value="1"/>
</dbReference>
<feature type="binding site" evidence="11">
    <location>
        <position position="210"/>
    </location>
    <ligand>
        <name>substrate</name>
    </ligand>
</feature>
<evidence type="ECO:0000256" key="11">
    <source>
        <dbReference type="PIRSR" id="PIRSR500134-2"/>
    </source>
</evidence>
<name>A0A2U8H2P6_9RHOO</name>
<dbReference type="InterPro" id="IPR017476">
    <property type="entry name" value="UDP-Glc/GDP-Man"/>
</dbReference>
<dbReference type="EMBL" id="CP022188">
    <property type="protein sequence ID" value="AWI80259.1"/>
    <property type="molecule type" value="Genomic_DNA"/>
</dbReference>
<feature type="binding site" evidence="12">
    <location>
        <position position="35"/>
    </location>
    <ligand>
        <name>NAD(+)</name>
        <dbReference type="ChEBI" id="CHEBI:57540"/>
    </ligand>
</feature>
<evidence type="ECO:0000313" key="15">
    <source>
        <dbReference type="Proteomes" id="UP000244902"/>
    </source>
</evidence>
<dbReference type="PANTHER" id="PTHR43750:SF3">
    <property type="entry name" value="UDP-GLUCOSE 6-DEHYDROGENASE TUAD"/>
    <property type="match status" value="1"/>
</dbReference>
<dbReference type="Gene3D" id="1.20.5.100">
    <property type="entry name" value="Cytochrome c1, transmembrane anchor, C-terminal"/>
    <property type="match status" value="1"/>
</dbReference>
<evidence type="ECO:0000256" key="10">
    <source>
        <dbReference type="PIRSR" id="PIRSR500134-1"/>
    </source>
</evidence>
<protein>
    <recommendedName>
        <fullName evidence="4 9">UDP-glucose 6-dehydrogenase</fullName>
        <ecNumber evidence="3 9">1.1.1.22</ecNumber>
    </recommendedName>
</protein>
<comment type="catalytic activity">
    <reaction evidence="7 9">
        <text>UDP-alpha-D-glucose + 2 NAD(+) + H2O = UDP-alpha-D-glucuronate + 2 NADH + 3 H(+)</text>
        <dbReference type="Rhea" id="RHEA:23596"/>
        <dbReference type="ChEBI" id="CHEBI:15377"/>
        <dbReference type="ChEBI" id="CHEBI:15378"/>
        <dbReference type="ChEBI" id="CHEBI:57540"/>
        <dbReference type="ChEBI" id="CHEBI:57945"/>
        <dbReference type="ChEBI" id="CHEBI:58052"/>
        <dbReference type="ChEBI" id="CHEBI:58885"/>
        <dbReference type="EC" id="1.1.1.22"/>
    </reaction>
</comment>
<dbReference type="PIRSF" id="PIRSF500134">
    <property type="entry name" value="UDPglc_DH_bac"/>
    <property type="match status" value="1"/>
</dbReference>
<feature type="binding site" evidence="12">
    <location>
        <position position="158"/>
    </location>
    <ligand>
        <name>NAD(+)</name>
        <dbReference type="ChEBI" id="CHEBI:57540"/>
    </ligand>
</feature>
<dbReference type="OrthoDB" id="9803238at2"/>
<feature type="binding site" evidence="12">
    <location>
        <position position="121"/>
    </location>
    <ligand>
        <name>NAD(+)</name>
        <dbReference type="ChEBI" id="CHEBI:57540"/>
    </ligand>
</feature>
<feature type="binding site" evidence="12">
    <location>
        <position position="30"/>
    </location>
    <ligand>
        <name>NAD(+)</name>
        <dbReference type="ChEBI" id="CHEBI:57540"/>
    </ligand>
</feature>
<gene>
    <name evidence="14" type="ORF">CEW87_13345</name>
</gene>
<reference evidence="14 15" key="1">
    <citation type="submission" date="2017-06" db="EMBL/GenBank/DDBJ databases">
        <title>Azoarcus sp. TSNA42 complete genome sequence.</title>
        <authorList>
            <person name="Woo J.-H."/>
            <person name="Kim H.-S."/>
        </authorList>
    </citation>
    <scope>NUCLEOTIDE SEQUENCE [LARGE SCALE GENOMIC DNA]</scope>
    <source>
        <strain evidence="14 15">TSNA42</strain>
    </source>
</reference>
<feature type="binding site" evidence="11">
    <location>
        <begin position="155"/>
        <end position="158"/>
    </location>
    <ligand>
        <name>substrate</name>
    </ligand>
</feature>
<dbReference type="Gene3D" id="3.40.50.720">
    <property type="entry name" value="NAD(P)-binding Rossmann-like Domain"/>
    <property type="match status" value="2"/>
</dbReference>
<dbReference type="EC" id="1.1.1.22" evidence="3 9"/>
<dbReference type="InterPro" id="IPR001732">
    <property type="entry name" value="UDP-Glc/GDP-Man_DH_N"/>
</dbReference>
<keyword evidence="6 9" id="KW-0520">NAD</keyword>
<feature type="binding site" evidence="11">
    <location>
        <position position="327"/>
    </location>
    <ligand>
        <name>substrate</name>
    </ligand>
</feature>
<evidence type="ECO:0000256" key="1">
    <source>
        <dbReference type="ARBA" id="ARBA00004701"/>
    </source>
</evidence>
<dbReference type="InterPro" id="IPR028357">
    <property type="entry name" value="UDPglc_DH_bac"/>
</dbReference>
<feature type="binding site" evidence="11">
    <location>
        <begin position="255"/>
        <end position="259"/>
    </location>
    <ligand>
        <name>substrate</name>
    </ligand>
</feature>
<feature type="active site" description="Nucleophile" evidence="10">
    <location>
        <position position="266"/>
    </location>
</feature>
<dbReference type="PANTHER" id="PTHR43750">
    <property type="entry name" value="UDP-GLUCOSE 6-DEHYDROGENASE TUAD"/>
    <property type="match status" value="1"/>
</dbReference>
<dbReference type="RefSeq" id="WP_108973702.1">
    <property type="nucleotide sequence ID" value="NZ_CP022188.1"/>
</dbReference>
<evidence type="ECO:0000313" key="14">
    <source>
        <dbReference type="EMBL" id="AWI80259.1"/>
    </source>
</evidence>
<dbReference type="PROSITE" id="PS51257">
    <property type="entry name" value="PROKAR_LIPOPROTEIN"/>
    <property type="match status" value="1"/>
</dbReference>
<dbReference type="InterPro" id="IPR036291">
    <property type="entry name" value="NAD(P)-bd_dom_sf"/>
</dbReference>
<dbReference type="GO" id="GO:0000271">
    <property type="term" value="P:polysaccharide biosynthetic process"/>
    <property type="evidence" value="ECO:0007669"/>
    <property type="project" value="InterPro"/>
</dbReference>
<dbReference type="InterPro" id="IPR036220">
    <property type="entry name" value="UDP-Glc/GDP-Man_DH_C_sf"/>
</dbReference>
<evidence type="ECO:0000256" key="2">
    <source>
        <dbReference type="ARBA" id="ARBA00006601"/>
    </source>
</evidence>